<name>A0A2P5EB74_TREOI</name>
<evidence type="ECO:0000313" key="4">
    <source>
        <dbReference type="EMBL" id="PON82779.1"/>
    </source>
</evidence>
<evidence type="ECO:0000256" key="3">
    <source>
        <dbReference type="PROSITE-ProRule" id="PRU00708"/>
    </source>
</evidence>
<proteinExistence type="inferred from homology"/>
<dbReference type="GO" id="GO:0003729">
    <property type="term" value="F:mRNA binding"/>
    <property type="evidence" value="ECO:0007669"/>
    <property type="project" value="TreeGrafter"/>
</dbReference>
<feature type="repeat" description="PPR" evidence="3">
    <location>
        <begin position="328"/>
        <end position="363"/>
    </location>
</feature>
<keyword evidence="5" id="KW-1185">Reference proteome</keyword>
<feature type="repeat" description="PPR" evidence="3">
    <location>
        <begin position="364"/>
        <end position="398"/>
    </location>
</feature>
<organism evidence="4 5">
    <name type="scientific">Trema orientale</name>
    <name type="common">Charcoal tree</name>
    <name type="synonym">Celtis orientalis</name>
    <dbReference type="NCBI Taxonomy" id="63057"/>
    <lineage>
        <taxon>Eukaryota</taxon>
        <taxon>Viridiplantae</taxon>
        <taxon>Streptophyta</taxon>
        <taxon>Embryophyta</taxon>
        <taxon>Tracheophyta</taxon>
        <taxon>Spermatophyta</taxon>
        <taxon>Magnoliopsida</taxon>
        <taxon>eudicotyledons</taxon>
        <taxon>Gunneridae</taxon>
        <taxon>Pentapetalae</taxon>
        <taxon>rosids</taxon>
        <taxon>fabids</taxon>
        <taxon>Rosales</taxon>
        <taxon>Cannabaceae</taxon>
        <taxon>Trema</taxon>
    </lineage>
</organism>
<feature type="repeat" description="PPR" evidence="3">
    <location>
        <begin position="437"/>
        <end position="471"/>
    </location>
</feature>
<dbReference type="InterPro" id="IPR011990">
    <property type="entry name" value="TPR-like_helical_dom_sf"/>
</dbReference>
<comment type="caution">
    <text evidence="4">The sequence shown here is derived from an EMBL/GenBank/DDBJ whole genome shotgun (WGS) entry which is preliminary data.</text>
</comment>
<keyword evidence="2" id="KW-0677">Repeat</keyword>
<dbReference type="Gene3D" id="1.25.40.10">
    <property type="entry name" value="Tetratricopeptide repeat domain"/>
    <property type="match status" value="4"/>
</dbReference>
<dbReference type="Pfam" id="PF12854">
    <property type="entry name" value="PPR_1"/>
    <property type="match status" value="1"/>
</dbReference>
<dbReference type="Pfam" id="PF13041">
    <property type="entry name" value="PPR_2"/>
    <property type="match status" value="3"/>
</dbReference>
<feature type="repeat" description="PPR" evidence="3">
    <location>
        <begin position="258"/>
        <end position="292"/>
    </location>
</feature>
<dbReference type="Proteomes" id="UP000237000">
    <property type="component" value="Unassembled WGS sequence"/>
</dbReference>
<dbReference type="NCBIfam" id="TIGR00756">
    <property type="entry name" value="PPR"/>
    <property type="match status" value="6"/>
</dbReference>
<dbReference type="PANTHER" id="PTHR47938">
    <property type="entry name" value="RESPIRATORY COMPLEX I CHAPERONE (CIA84), PUTATIVE (AFU_ORTHOLOGUE AFUA_2G06020)-RELATED"/>
    <property type="match status" value="1"/>
</dbReference>
<dbReference type="OrthoDB" id="185373at2759"/>
<dbReference type="EMBL" id="JXTC01000188">
    <property type="protein sequence ID" value="PON82779.1"/>
    <property type="molecule type" value="Genomic_DNA"/>
</dbReference>
<comment type="similarity">
    <text evidence="1">Belongs to the PPR family. P subfamily.</text>
</comment>
<feature type="repeat" description="PPR" evidence="3">
    <location>
        <begin position="293"/>
        <end position="327"/>
    </location>
</feature>
<dbReference type="PANTHER" id="PTHR47938:SF35">
    <property type="entry name" value="PENTATRICOPEPTIDE REPEAT-CONTAINING PROTEIN 4, MITOCHONDRIAL-RELATED"/>
    <property type="match status" value="1"/>
</dbReference>
<reference evidence="5" key="1">
    <citation type="submission" date="2016-06" db="EMBL/GenBank/DDBJ databases">
        <title>Parallel loss of symbiosis genes in relatives of nitrogen-fixing non-legume Parasponia.</title>
        <authorList>
            <person name="Van Velzen R."/>
            <person name="Holmer R."/>
            <person name="Bu F."/>
            <person name="Rutten L."/>
            <person name="Van Zeijl A."/>
            <person name="Liu W."/>
            <person name="Santuari L."/>
            <person name="Cao Q."/>
            <person name="Sharma T."/>
            <person name="Shen D."/>
            <person name="Roswanjaya Y."/>
            <person name="Wardhani T."/>
            <person name="Kalhor M.S."/>
            <person name="Jansen J."/>
            <person name="Van den Hoogen J."/>
            <person name="Gungor B."/>
            <person name="Hartog M."/>
            <person name="Hontelez J."/>
            <person name="Verver J."/>
            <person name="Yang W.-C."/>
            <person name="Schijlen E."/>
            <person name="Repin R."/>
            <person name="Schilthuizen M."/>
            <person name="Schranz E."/>
            <person name="Heidstra R."/>
            <person name="Miyata K."/>
            <person name="Fedorova E."/>
            <person name="Kohlen W."/>
            <person name="Bisseling T."/>
            <person name="Smit S."/>
            <person name="Geurts R."/>
        </authorList>
    </citation>
    <scope>NUCLEOTIDE SEQUENCE [LARGE SCALE GENOMIC DNA]</scope>
    <source>
        <strain evidence="5">cv. RG33-2</strain>
    </source>
</reference>
<gene>
    <name evidence="4" type="ORF">TorRG33x02_213530</name>
</gene>
<dbReference type="FunCoup" id="A0A2P5EB74">
    <property type="interactions" value="1516"/>
</dbReference>
<accession>A0A2P5EB74</accession>
<evidence type="ECO:0000256" key="1">
    <source>
        <dbReference type="ARBA" id="ARBA00007626"/>
    </source>
</evidence>
<dbReference type="InParanoid" id="A0A2P5EB74"/>
<protein>
    <submittedName>
        <fullName evidence="4">Tetratricopeptide-like helical domain containing protein</fullName>
    </submittedName>
</protein>
<feature type="repeat" description="PPR" evidence="3">
    <location>
        <begin position="223"/>
        <end position="257"/>
    </location>
</feature>
<dbReference type="PROSITE" id="PS51375">
    <property type="entry name" value="PPR"/>
    <property type="match status" value="6"/>
</dbReference>
<dbReference type="InterPro" id="IPR002885">
    <property type="entry name" value="PPR_rpt"/>
</dbReference>
<dbReference type="STRING" id="63057.A0A2P5EB74"/>
<evidence type="ECO:0000313" key="5">
    <source>
        <dbReference type="Proteomes" id="UP000237000"/>
    </source>
</evidence>
<sequence length="502" mass="57750">MIFHVRKLRNTFPFLVDSSKARTFIHGSSETRPLAPSSRILYSKNEDEAKLSELDIIVSKVRLPNGVDEVVNSLVNDEECNSIKLTRSLVVGLLHRFKDDWKSALGVFKWAESRLDYEHNPDGYDLILDILGKMKQMETMMVILQEMGNRHLVTLNTVAKVMRRFAGSGQWENAVKVFDELGSYGLEKNTESMNLLVDTLCKACKVEQAREIFLELKRHIAPNAHTFNIFIHGWCKIGRVDEARWTIEEMKGHGCRPCVISYSTIVKFYCCQENYDNGYDVLDEMRAEGCPPNTVTYTTVMSSLAKSEKYDDALLIAERMKSDGCKLDTLFYNSLIHILGRAGRVGEAINVFEVEMPKNSVLPNTSTYNTMVAMFCYHNQEQKALNLLAKMESSGVCKPDVQTYYPLLKACFKNGKTDDYFSKLLDDMVKRHHLSLDMSTYTLLVHGLCRANKCEWAYLLFQEMIDKGLMPRYKTCRLLFEEVKEKHMYDVAEKIEEFMKKM</sequence>
<evidence type="ECO:0000256" key="2">
    <source>
        <dbReference type="ARBA" id="ARBA00022737"/>
    </source>
</evidence>
<dbReference type="AlphaFoldDB" id="A0A2P5EB74"/>